<dbReference type="EMBL" id="CADCWK010000046">
    <property type="protein sequence ID" value="CAA9547298.1"/>
    <property type="molecule type" value="Genomic_DNA"/>
</dbReference>
<evidence type="ECO:0008006" key="2">
    <source>
        <dbReference type="Google" id="ProtNLM"/>
    </source>
</evidence>
<gene>
    <name evidence="1" type="ORF">AVDCRST_MAG33-577</name>
</gene>
<sequence length="85" mass="9599">MSTATIRVQTKTRDRLQQLSIARKQSISTIVAEAVSQYDDAIFWADYREQLDALRADPVAWAEMQEEVTVFDGTLLDGLHDEPAT</sequence>
<accession>A0A6J4UDU0</accession>
<proteinExistence type="predicted"/>
<evidence type="ECO:0000313" key="1">
    <source>
        <dbReference type="EMBL" id="CAA9547298.1"/>
    </source>
</evidence>
<protein>
    <recommendedName>
        <fullName evidence="2">Ribbon-helix-helix protein CopG domain-containing protein</fullName>
    </recommendedName>
</protein>
<organism evidence="1">
    <name type="scientific">uncultured Thermomicrobiales bacterium</name>
    <dbReference type="NCBI Taxonomy" id="1645740"/>
    <lineage>
        <taxon>Bacteria</taxon>
        <taxon>Pseudomonadati</taxon>
        <taxon>Thermomicrobiota</taxon>
        <taxon>Thermomicrobia</taxon>
        <taxon>Thermomicrobiales</taxon>
        <taxon>environmental samples</taxon>
    </lineage>
</organism>
<name>A0A6J4UDU0_9BACT</name>
<reference evidence="1" key="1">
    <citation type="submission" date="2020-02" db="EMBL/GenBank/DDBJ databases">
        <authorList>
            <person name="Meier V. D."/>
        </authorList>
    </citation>
    <scope>NUCLEOTIDE SEQUENCE</scope>
    <source>
        <strain evidence="1">AVDCRST_MAG33</strain>
    </source>
</reference>
<dbReference type="AlphaFoldDB" id="A0A6J4UDU0"/>